<feature type="domain" description="Helicase C-terminal" evidence="5">
    <location>
        <begin position="299"/>
        <end position="451"/>
    </location>
</feature>
<evidence type="ECO:0000259" key="4">
    <source>
        <dbReference type="PROSITE" id="PS51192"/>
    </source>
</evidence>
<dbReference type="Pfam" id="PF00271">
    <property type="entry name" value="Helicase_C"/>
    <property type="match status" value="1"/>
</dbReference>
<dbReference type="EMBL" id="KE561373">
    <property type="protein sequence ID" value="EPZ30800.1"/>
    <property type="molecule type" value="Genomic_DNA"/>
</dbReference>
<evidence type="ECO:0000256" key="3">
    <source>
        <dbReference type="SAM" id="MobiDB-lite"/>
    </source>
</evidence>
<accession>A0A075APY8</accession>
<dbReference type="GO" id="GO:0016787">
    <property type="term" value="F:hydrolase activity"/>
    <property type="evidence" value="ECO:0007669"/>
    <property type="project" value="UniProtKB-KW"/>
</dbReference>
<dbReference type="SUPFAM" id="SSF52540">
    <property type="entry name" value="P-loop containing nucleoside triphosphate hydrolases"/>
    <property type="match status" value="1"/>
</dbReference>
<dbReference type="InterPro" id="IPR001650">
    <property type="entry name" value="Helicase_C-like"/>
</dbReference>
<keyword evidence="1" id="KW-0547">Nucleotide-binding</keyword>
<dbReference type="Proteomes" id="UP000030755">
    <property type="component" value="Unassembled WGS sequence"/>
</dbReference>
<dbReference type="OrthoDB" id="18781at2759"/>
<dbReference type="GO" id="GO:0003676">
    <property type="term" value="F:nucleic acid binding"/>
    <property type="evidence" value="ECO:0007669"/>
    <property type="project" value="InterPro"/>
</dbReference>
<feature type="domain" description="Helicase ATP-binding" evidence="4">
    <location>
        <begin position="115"/>
        <end position="276"/>
    </location>
</feature>
<name>A0A075APY8_ROZAC</name>
<dbReference type="PROSITE" id="PS51194">
    <property type="entry name" value="HELICASE_CTER"/>
    <property type="match status" value="1"/>
</dbReference>
<feature type="compositionally biased region" description="Basic residues" evidence="3">
    <location>
        <begin position="1"/>
        <end position="10"/>
    </location>
</feature>
<dbReference type="PANTHER" id="PTHR47957">
    <property type="entry name" value="ATP-DEPENDENT HELICASE HRQ1"/>
    <property type="match status" value="1"/>
</dbReference>
<dbReference type="Pfam" id="PF00270">
    <property type="entry name" value="DEAD"/>
    <property type="match status" value="1"/>
</dbReference>
<dbReference type="PROSITE" id="PS51192">
    <property type="entry name" value="HELICASE_ATP_BIND_1"/>
    <property type="match status" value="1"/>
</dbReference>
<dbReference type="GO" id="GO:0005634">
    <property type="term" value="C:nucleus"/>
    <property type="evidence" value="ECO:0007669"/>
    <property type="project" value="TreeGrafter"/>
</dbReference>
<evidence type="ECO:0000256" key="2">
    <source>
        <dbReference type="ARBA" id="ARBA00022840"/>
    </source>
</evidence>
<gene>
    <name evidence="6" type="ORF">O9G_005620</name>
</gene>
<dbReference type="PANTHER" id="PTHR47957:SF3">
    <property type="entry name" value="ATP-DEPENDENT HELICASE HRQ1"/>
    <property type="match status" value="1"/>
</dbReference>
<evidence type="ECO:0000313" key="7">
    <source>
        <dbReference type="Proteomes" id="UP000030755"/>
    </source>
</evidence>
<dbReference type="Gene3D" id="3.40.50.300">
    <property type="entry name" value="P-loop containing nucleotide triphosphate hydrolases"/>
    <property type="match status" value="2"/>
</dbReference>
<feature type="region of interest" description="Disordered" evidence="3">
    <location>
        <begin position="1"/>
        <end position="25"/>
    </location>
</feature>
<dbReference type="AlphaFoldDB" id="A0A075APY8"/>
<dbReference type="InterPro" id="IPR014001">
    <property type="entry name" value="Helicase_ATP-bd"/>
</dbReference>
<dbReference type="InterPro" id="IPR027417">
    <property type="entry name" value="P-loop_NTPase"/>
</dbReference>
<dbReference type="HOGENOM" id="CLU_554492_0_0_1"/>
<proteinExistence type="predicted"/>
<dbReference type="CDD" id="cd18797">
    <property type="entry name" value="SF2_C_Hrq"/>
    <property type="match status" value="1"/>
</dbReference>
<reference evidence="6 7" key="1">
    <citation type="journal article" date="2013" name="Curr. Biol.">
        <title>Shared signatures of parasitism and phylogenomics unite Cryptomycota and microsporidia.</title>
        <authorList>
            <person name="James T.Y."/>
            <person name="Pelin A."/>
            <person name="Bonen L."/>
            <person name="Ahrendt S."/>
            <person name="Sain D."/>
            <person name="Corradi N."/>
            <person name="Stajich J.E."/>
        </authorList>
    </citation>
    <scope>NUCLEOTIDE SEQUENCE [LARGE SCALE GENOMIC DNA]</scope>
    <source>
        <strain evidence="6 7">CSF55</strain>
    </source>
</reference>
<dbReference type="GO" id="GO:0036297">
    <property type="term" value="P:interstrand cross-link repair"/>
    <property type="evidence" value="ECO:0007669"/>
    <property type="project" value="TreeGrafter"/>
</dbReference>
<dbReference type="GO" id="GO:0006289">
    <property type="term" value="P:nucleotide-excision repair"/>
    <property type="evidence" value="ECO:0007669"/>
    <property type="project" value="TreeGrafter"/>
</dbReference>
<organism evidence="6 7">
    <name type="scientific">Rozella allomycis (strain CSF55)</name>
    <dbReference type="NCBI Taxonomy" id="988480"/>
    <lineage>
        <taxon>Eukaryota</taxon>
        <taxon>Fungi</taxon>
        <taxon>Fungi incertae sedis</taxon>
        <taxon>Cryptomycota</taxon>
        <taxon>Cryptomycota incertae sedis</taxon>
        <taxon>Rozella</taxon>
    </lineage>
</organism>
<dbReference type="GO" id="GO:0043138">
    <property type="term" value="F:3'-5' DNA helicase activity"/>
    <property type="evidence" value="ECO:0007669"/>
    <property type="project" value="TreeGrafter"/>
</dbReference>
<dbReference type="GO" id="GO:0005524">
    <property type="term" value="F:ATP binding"/>
    <property type="evidence" value="ECO:0007669"/>
    <property type="project" value="UniProtKB-KW"/>
</dbReference>
<keyword evidence="2" id="KW-0067">ATP-binding</keyword>
<dbReference type="InterPro" id="IPR011545">
    <property type="entry name" value="DEAD/DEAH_box_helicase_dom"/>
</dbReference>
<evidence type="ECO:0000259" key="5">
    <source>
        <dbReference type="PROSITE" id="PS51194"/>
    </source>
</evidence>
<sequence length="492" mass="56689">MERKTIKKRKSELQSNESPPKKHNTHTYFKVKNKINDSHNNEILDLLYNLEESHDYNGEIQDVIVLPKEEAKYGKLNFQLPQSVTEVLEKKGIKKLYEHQTLALNSFMNGENVLLCTMAAMINTLKEIPQTAIFVFPLNALVNDQCNSLREMLSLSPELKHKRVVVLNGSTPADQRIRLVNEADILLTNPEMIHWCLLLKAKYLEVFLSRLSLFVLDECHCYSGSFGVHTSMLLRRIHRYCKEVFDRDFQIIACSATIGEPKDFIESFSKVNFTVVESDTCAKEERVFIPYYGLSLFGGLKSLVSKLYDNDRRIIVFCKSRRMVGSITETLTQILPKDVVKSYRGGYTHETRREIELALKQMKIKIVVCTCALEMGVDIGMLDVVIHVGFPLSVSSFWQQAGRVGRRGQPSLSVLFTTMEDPLERHYVYNFESLILKKEIPSIKLNFEQLKILEFHLQRSLNELDGFHSIESIEKYFGPLAKEICENDFVRL</sequence>
<evidence type="ECO:0000313" key="6">
    <source>
        <dbReference type="EMBL" id="EPZ30800.1"/>
    </source>
</evidence>
<keyword evidence="7" id="KW-1185">Reference proteome</keyword>
<dbReference type="SMART" id="SM00487">
    <property type="entry name" value="DEXDc"/>
    <property type="match status" value="1"/>
</dbReference>
<protein>
    <submittedName>
        <fullName evidence="6">p-loop containing nucleoside triphosphate hydrolase domain-containing protein</fullName>
    </submittedName>
</protein>
<dbReference type="SMART" id="SM00490">
    <property type="entry name" value="HELICc"/>
    <property type="match status" value="1"/>
</dbReference>
<evidence type="ECO:0000256" key="1">
    <source>
        <dbReference type="ARBA" id="ARBA00022741"/>
    </source>
</evidence>
<keyword evidence="6" id="KW-0378">Hydrolase</keyword>